<name>A0A371I211_MUCPR</name>
<gene>
    <name evidence="3" type="ORF">CR513_06614</name>
</gene>
<evidence type="ECO:0000313" key="4">
    <source>
        <dbReference type="Proteomes" id="UP000257109"/>
    </source>
</evidence>
<keyword evidence="2" id="KW-0732">Signal</keyword>
<feature type="compositionally biased region" description="Polar residues" evidence="1">
    <location>
        <begin position="49"/>
        <end position="59"/>
    </location>
</feature>
<organism evidence="3 4">
    <name type="scientific">Mucuna pruriens</name>
    <name type="common">Velvet bean</name>
    <name type="synonym">Dolichos pruriens</name>
    <dbReference type="NCBI Taxonomy" id="157652"/>
    <lineage>
        <taxon>Eukaryota</taxon>
        <taxon>Viridiplantae</taxon>
        <taxon>Streptophyta</taxon>
        <taxon>Embryophyta</taxon>
        <taxon>Tracheophyta</taxon>
        <taxon>Spermatophyta</taxon>
        <taxon>Magnoliopsida</taxon>
        <taxon>eudicotyledons</taxon>
        <taxon>Gunneridae</taxon>
        <taxon>Pentapetalae</taxon>
        <taxon>rosids</taxon>
        <taxon>fabids</taxon>
        <taxon>Fabales</taxon>
        <taxon>Fabaceae</taxon>
        <taxon>Papilionoideae</taxon>
        <taxon>50 kb inversion clade</taxon>
        <taxon>NPAAA clade</taxon>
        <taxon>indigoferoid/millettioid clade</taxon>
        <taxon>Phaseoleae</taxon>
        <taxon>Mucuna</taxon>
    </lineage>
</organism>
<dbReference type="Proteomes" id="UP000257109">
    <property type="component" value="Unassembled WGS sequence"/>
</dbReference>
<feature type="region of interest" description="Disordered" evidence="1">
    <location>
        <begin position="49"/>
        <end position="91"/>
    </location>
</feature>
<dbReference type="AlphaFoldDB" id="A0A371I211"/>
<evidence type="ECO:0000256" key="1">
    <source>
        <dbReference type="SAM" id="MobiDB-lite"/>
    </source>
</evidence>
<protein>
    <submittedName>
        <fullName evidence="3">Uncharacterized protein</fullName>
    </submittedName>
</protein>
<keyword evidence="4" id="KW-1185">Reference proteome</keyword>
<dbReference type="EMBL" id="QJKJ01001131">
    <property type="protein sequence ID" value="RDY09078.1"/>
    <property type="molecule type" value="Genomic_DNA"/>
</dbReference>
<reference evidence="3" key="1">
    <citation type="submission" date="2018-05" db="EMBL/GenBank/DDBJ databases">
        <title>Draft genome of Mucuna pruriens seed.</title>
        <authorList>
            <person name="Nnadi N.E."/>
            <person name="Vos R."/>
            <person name="Hasami M.H."/>
            <person name="Devisetty U.K."/>
            <person name="Aguiy J.C."/>
        </authorList>
    </citation>
    <scope>NUCLEOTIDE SEQUENCE [LARGE SCALE GENOMIC DNA]</scope>
    <source>
        <strain evidence="3">JCA_2017</strain>
    </source>
</reference>
<feature type="signal peptide" evidence="2">
    <location>
        <begin position="1"/>
        <end position="25"/>
    </location>
</feature>
<evidence type="ECO:0000313" key="3">
    <source>
        <dbReference type="EMBL" id="RDY09078.1"/>
    </source>
</evidence>
<comment type="caution">
    <text evidence="3">The sequence shown here is derived from an EMBL/GenBank/DDBJ whole genome shotgun (WGS) entry which is preliminary data.</text>
</comment>
<feature type="chain" id="PRO_5016663279" evidence="2">
    <location>
        <begin position="26"/>
        <end position="103"/>
    </location>
</feature>
<feature type="non-terminal residue" evidence="3">
    <location>
        <position position="1"/>
    </location>
</feature>
<sequence length="103" mass="10455">MAAMIKLFSLVILVILLANSQGVSSITEPTISSSPGVLPYVTSPDISSFFPTPSANQPMSSDAPSEAEPPAPAPSSGQFEGNKSSASARLDSSSAIVVTLSTN</sequence>
<evidence type="ECO:0000256" key="2">
    <source>
        <dbReference type="SAM" id="SignalP"/>
    </source>
</evidence>
<accession>A0A371I211</accession>
<proteinExistence type="predicted"/>